<protein>
    <submittedName>
        <fullName evidence="5">Cystathionine beta-lyase/cystathionine gamma-synthase</fullName>
    </submittedName>
</protein>
<dbReference type="PANTHER" id="PTHR11808:SF80">
    <property type="entry name" value="CYSTATHIONINE GAMMA-LYASE"/>
    <property type="match status" value="1"/>
</dbReference>
<evidence type="ECO:0000256" key="1">
    <source>
        <dbReference type="ARBA" id="ARBA00001933"/>
    </source>
</evidence>
<proteinExistence type="inferred from homology"/>
<sequence>MELSYILNELAEDRDEYFRAVSPPIIQTSNFAFKTVDDLRRSFEDEYATWLYSRGLNPTVEILRRKLAALDAAEDCLVFNSGAAAIFAAVLANVKSGDHIVSVKEPYTWARKMFDEILPRFQVAVTYIDGTDIANFEKAIQPNTAVIYLESPNSWMFDLQDLRAVAALAKAKNIVTICDNSFCTPLFQKPYEMGIDLTLQSATKYISGHSDVIAGVLSGSSKQITRIFNSEYNNIGSGIQPFNAWLLIRGLRTLPARLERITRTTQAVIEFLKTHPLVERVIFPLDSSFPQYELAGRQMKGACGLLTFILKTESCEAIENFCNSLKHILMAVSWGGHESLIIPKCAGMPRDQFNPGLALHRSLRLYVGLEEPDYIISDLSQALDVIKHHS</sequence>
<evidence type="ECO:0000256" key="3">
    <source>
        <dbReference type="PIRSR" id="PIRSR001434-2"/>
    </source>
</evidence>
<gene>
    <name evidence="5" type="ORF">BC659_1990</name>
</gene>
<evidence type="ECO:0000313" key="6">
    <source>
        <dbReference type="Proteomes" id="UP000295741"/>
    </source>
</evidence>
<keyword evidence="5" id="KW-0456">Lyase</keyword>
<dbReference type="GO" id="GO:0005737">
    <property type="term" value="C:cytoplasm"/>
    <property type="evidence" value="ECO:0007669"/>
    <property type="project" value="TreeGrafter"/>
</dbReference>
<dbReference type="RefSeq" id="WP_133474565.1">
    <property type="nucleotide sequence ID" value="NZ_SNWP01000011.1"/>
</dbReference>
<name>A0A4R6IWG2_9BACT</name>
<dbReference type="OrthoDB" id="9803729at2"/>
<reference evidence="5 6" key="1">
    <citation type="submission" date="2019-03" db="EMBL/GenBank/DDBJ databases">
        <title>Genomic Encyclopedia of Archaeal and Bacterial Type Strains, Phase II (KMG-II): from individual species to whole genera.</title>
        <authorList>
            <person name="Goeker M."/>
        </authorList>
    </citation>
    <scope>NUCLEOTIDE SEQUENCE [LARGE SCALE GENOMIC DNA]</scope>
    <source>
        <strain evidence="5 6">DSM 28323</strain>
    </source>
</reference>
<accession>A0A4R6IWG2</accession>
<comment type="cofactor">
    <cofactor evidence="1 4">
        <name>pyridoxal 5'-phosphate</name>
        <dbReference type="ChEBI" id="CHEBI:597326"/>
    </cofactor>
</comment>
<dbReference type="GO" id="GO:0030170">
    <property type="term" value="F:pyridoxal phosphate binding"/>
    <property type="evidence" value="ECO:0007669"/>
    <property type="project" value="InterPro"/>
</dbReference>
<dbReference type="GO" id="GO:0019346">
    <property type="term" value="P:transsulfuration"/>
    <property type="evidence" value="ECO:0007669"/>
    <property type="project" value="InterPro"/>
</dbReference>
<keyword evidence="2 3" id="KW-0663">Pyridoxal phosphate</keyword>
<dbReference type="InterPro" id="IPR015424">
    <property type="entry name" value="PyrdxlP-dep_Trfase"/>
</dbReference>
<dbReference type="EMBL" id="SNWP01000011">
    <property type="protein sequence ID" value="TDO26681.1"/>
    <property type="molecule type" value="Genomic_DNA"/>
</dbReference>
<organism evidence="5 6">
    <name type="scientific">Sediminibacterium goheungense</name>
    <dbReference type="NCBI Taxonomy" id="1086393"/>
    <lineage>
        <taxon>Bacteria</taxon>
        <taxon>Pseudomonadati</taxon>
        <taxon>Bacteroidota</taxon>
        <taxon>Chitinophagia</taxon>
        <taxon>Chitinophagales</taxon>
        <taxon>Chitinophagaceae</taxon>
        <taxon>Sediminibacterium</taxon>
    </lineage>
</organism>
<comment type="similarity">
    <text evidence="4">Belongs to the trans-sulfuration enzymes family.</text>
</comment>
<dbReference type="InterPro" id="IPR015421">
    <property type="entry name" value="PyrdxlP-dep_Trfase_major"/>
</dbReference>
<dbReference type="PROSITE" id="PS00868">
    <property type="entry name" value="CYS_MET_METAB_PP"/>
    <property type="match status" value="1"/>
</dbReference>
<dbReference type="Gene3D" id="3.90.1150.10">
    <property type="entry name" value="Aspartate Aminotransferase, domain 1"/>
    <property type="match status" value="1"/>
</dbReference>
<keyword evidence="6" id="KW-1185">Reference proteome</keyword>
<dbReference type="Pfam" id="PF01053">
    <property type="entry name" value="Cys_Met_Meta_PP"/>
    <property type="match status" value="1"/>
</dbReference>
<dbReference type="InterPro" id="IPR054542">
    <property type="entry name" value="Cys_met_metab_PP"/>
</dbReference>
<dbReference type="AlphaFoldDB" id="A0A4R6IWG2"/>
<evidence type="ECO:0000256" key="2">
    <source>
        <dbReference type="ARBA" id="ARBA00022898"/>
    </source>
</evidence>
<dbReference type="InterPro" id="IPR000277">
    <property type="entry name" value="Cys/Met-Metab_PyrdxlP-dep_enz"/>
</dbReference>
<dbReference type="CDD" id="cd00614">
    <property type="entry name" value="CGS_like"/>
    <property type="match status" value="1"/>
</dbReference>
<evidence type="ECO:0000256" key="4">
    <source>
        <dbReference type="RuleBase" id="RU362118"/>
    </source>
</evidence>
<comment type="caution">
    <text evidence="5">The sequence shown here is derived from an EMBL/GenBank/DDBJ whole genome shotgun (WGS) entry which is preliminary data.</text>
</comment>
<dbReference type="InterPro" id="IPR015422">
    <property type="entry name" value="PyrdxlP-dep_Trfase_small"/>
</dbReference>
<feature type="modified residue" description="N6-(pyridoxal phosphate)lysine" evidence="3">
    <location>
        <position position="204"/>
    </location>
</feature>
<dbReference type="PIRSF" id="PIRSF001434">
    <property type="entry name" value="CGS"/>
    <property type="match status" value="1"/>
</dbReference>
<dbReference type="FunFam" id="3.40.640.10:FF:000046">
    <property type="entry name" value="Cystathionine gamma-lyase"/>
    <property type="match status" value="1"/>
</dbReference>
<dbReference type="PANTHER" id="PTHR11808">
    <property type="entry name" value="TRANS-SULFURATION ENZYME FAMILY MEMBER"/>
    <property type="match status" value="1"/>
</dbReference>
<dbReference type="Gene3D" id="3.40.640.10">
    <property type="entry name" value="Type I PLP-dependent aspartate aminotransferase-like (Major domain)"/>
    <property type="match status" value="1"/>
</dbReference>
<evidence type="ECO:0000313" key="5">
    <source>
        <dbReference type="EMBL" id="TDO26681.1"/>
    </source>
</evidence>
<dbReference type="Proteomes" id="UP000295741">
    <property type="component" value="Unassembled WGS sequence"/>
</dbReference>
<dbReference type="SUPFAM" id="SSF53383">
    <property type="entry name" value="PLP-dependent transferases"/>
    <property type="match status" value="1"/>
</dbReference>
<dbReference type="GO" id="GO:0016846">
    <property type="term" value="F:carbon-sulfur lyase activity"/>
    <property type="evidence" value="ECO:0007669"/>
    <property type="project" value="TreeGrafter"/>
</dbReference>